<dbReference type="EnsemblPlants" id="PGSC0003DMT400085182">
    <property type="protein sequence ID" value="PGSC0003DMT400085182"/>
    <property type="gene ID" value="PGSC0003DMG400034753"/>
</dbReference>
<dbReference type="PaxDb" id="4113-PGSC0003DMT400085182"/>
<dbReference type="AlphaFoldDB" id="M1D8X7"/>
<dbReference type="InParanoid" id="M1D8X7"/>
<dbReference type="Gramene" id="PGSC0003DMT400085182">
    <property type="protein sequence ID" value="PGSC0003DMT400085182"/>
    <property type="gene ID" value="PGSC0003DMG400034753"/>
</dbReference>
<evidence type="ECO:0000313" key="3">
    <source>
        <dbReference type="Proteomes" id="UP000011115"/>
    </source>
</evidence>
<proteinExistence type="predicted"/>
<dbReference type="Proteomes" id="UP000011115">
    <property type="component" value="Unassembled WGS sequence"/>
</dbReference>
<protein>
    <submittedName>
        <fullName evidence="2">Uncharacterized protein</fullName>
    </submittedName>
</protein>
<keyword evidence="3" id="KW-1185">Reference proteome</keyword>
<dbReference type="HOGENOM" id="CLU_2188608_0_0_1"/>
<sequence length="109" mass="11952">MRNMLLKPVTFGEKPEVVEGTRRLAKSPIDHPFSAPLKPSYTVTFDMTRSKAAERILPSQKKSKGITINESAATSRGKATKHPITGGKGKGKKSTYDRKTTIRDPNVPS</sequence>
<reference evidence="2" key="2">
    <citation type="submission" date="2015-06" db="UniProtKB">
        <authorList>
            <consortium name="EnsemblPlants"/>
        </authorList>
    </citation>
    <scope>IDENTIFICATION</scope>
    <source>
        <strain evidence="2">DM1-3 516 R44</strain>
    </source>
</reference>
<name>M1D8X7_SOLTU</name>
<evidence type="ECO:0000256" key="1">
    <source>
        <dbReference type="SAM" id="MobiDB-lite"/>
    </source>
</evidence>
<accession>M1D8X7</accession>
<organism evidence="2 3">
    <name type="scientific">Solanum tuberosum</name>
    <name type="common">Potato</name>
    <dbReference type="NCBI Taxonomy" id="4113"/>
    <lineage>
        <taxon>Eukaryota</taxon>
        <taxon>Viridiplantae</taxon>
        <taxon>Streptophyta</taxon>
        <taxon>Embryophyta</taxon>
        <taxon>Tracheophyta</taxon>
        <taxon>Spermatophyta</taxon>
        <taxon>Magnoliopsida</taxon>
        <taxon>eudicotyledons</taxon>
        <taxon>Gunneridae</taxon>
        <taxon>Pentapetalae</taxon>
        <taxon>asterids</taxon>
        <taxon>lamiids</taxon>
        <taxon>Solanales</taxon>
        <taxon>Solanaceae</taxon>
        <taxon>Solanoideae</taxon>
        <taxon>Solaneae</taxon>
        <taxon>Solanum</taxon>
    </lineage>
</organism>
<reference evidence="3" key="1">
    <citation type="journal article" date="2011" name="Nature">
        <title>Genome sequence and analysis of the tuber crop potato.</title>
        <authorList>
            <consortium name="The Potato Genome Sequencing Consortium"/>
        </authorList>
    </citation>
    <scope>NUCLEOTIDE SEQUENCE [LARGE SCALE GENOMIC DNA]</scope>
    <source>
        <strain evidence="3">cv. DM1-3 516 R44</strain>
    </source>
</reference>
<feature type="region of interest" description="Disordered" evidence="1">
    <location>
        <begin position="57"/>
        <end position="109"/>
    </location>
</feature>
<evidence type="ECO:0000313" key="2">
    <source>
        <dbReference type="EnsemblPlants" id="PGSC0003DMT400085182"/>
    </source>
</evidence>